<comment type="caution">
    <text evidence="2">The sequence shown here is derived from an EMBL/GenBank/DDBJ whole genome shotgun (WGS) entry which is preliminary data.</text>
</comment>
<dbReference type="AlphaFoldDB" id="N4WS58"/>
<keyword evidence="3" id="KW-1185">Reference proteome</keyword>
<dbReference type="SUPFAM" id="SSF51735">
    <property type="entry name" value="NAD(P)-binding Rossmann-fold domains"/>
    <property type="match status" value="1"/>
</dbReference>
<dbReference type="EMBL" id="APML01000064">
    <property type="protein sequence ID" value="ENH96006.1"/>
    <property type="molecule type" value="Genomic_DNA"/>
</dbReference>
<dbReference type="Gene3D" id="3.40.50.720">
    <property type="entry name" value="NAD(P)-binding Rossmann-like Domain"/>
    <property type="match status" value="1"/>
</dbReference>
<name>N4WS58_9BACI</name>
<dbReference type="RefSeq" id="WP_003472889.1">
    <property type="nucleotide sequence ID" value="NZ_APML01000064.1"/>
</dbReference>
<proteinExistence type="predicted"/>
<dbReference type="Proteomes" id="UP000012283">
    <property type="component" value="Unassembled WGS sequence"/>
</dbReference>
<dbReference type="InterPro" id="IPR013332">
    <property type="entry name" value="KPR_N"/>
</dbReference>
<reference evidence="2 3" key="1">
    <citation type="submission" date="2013-03" db="EMBL/GenBank/DDBJ databases">
        <title>Draft genome sequence of Gracibacillus halophilus YIM-C55.5, a moderately halophilic and thermophilic organism from the Xiaochaidamu salt lake.</title>
        <authorList>
            <person name="Sugumar T."/>
            <person name="Polireddy D.R."/>
            <person name="Antony A."/>
            <person name="Madhava Y.R."/>
            <person name="Sivakumar N."/>
        </authorList>
    </citation>
    <scope>NUCLEOTIDE SEQUENCE [LARGE SCALE GENOMIC DNA]</scope>
    <source>
        <strain evidence="2 3">YIM-C55.5</strain>
    </source>
</reference>
<dbReference type="Pfam" id="PF02558">
    <property type="entry name" value="ApbA"/>
    <property type="match status" value="1"/>
</dbReference>
<organism evidence="2 3">
    <name type="scientific">Gracilibacillus halophilus YIM-C55.5</name>
    <dbReference type="NCBI Taxonomy" id="1308866"/>
    <lineage>
        <taxon>Bacteria</taxon>
        <taxon>Bacillati</taxon>
        <taxon>Bacillota</taxon>
        <taxon>Bacilli</taxon>
        <taxon>Bacillales</taxon>
        <taxon>Bacillaceae</taxon>
        <taxon>Gracilibacillus</taxon>
    </lineage>
</organism>
<evidence type="ECO:0000313" key="2">
    <source>
        <dbReference type="EMBL" id="ENH96006.1"/>
    </source>
</evidence>
<dbReference type="PATRIC" id="fig|1308866.3.peg.2638"/>
<evidence type="ECO:0000313" key="3">
    <source>
        <dbReference type="Proteomes" id="UP000012283"/>
    </source>
</evidence>
<dbReference type="eggNOG" id="COG1893">
    <property type="taxonomic scope" value="Bacteria"/>
</dbReference>
<accession>N4WS58</accession>
<protein>
    <submittedName>
        <fullName evidence="2">2-dehydropantoate 2-reductase</fullName>
    </submittedName>
</protein>
<gene>
    <name evidence="2" type="ORF">J416_13049</name>
</gene>
<feature type="domain" description="Ketopantoate reductase N-terminal" evidence="1">
    <location>
        <begin position="3"/>
        <end position="83"/>
    </location>
</feature>
<dbReference type="STRING" id="1308866.J416_13049"/>
<dbReference type="InterPro" id="IPR036291">
    <property type="entry name" value="NAD(P)-bd_dom_sf"/>
</dbReference>
<evidence type="ECO:0000259" key="1">
    <source>
        <dbReference type="Pfam" id="PF02558"/>
    </source>
</evidence>
<sequence length="90" mass="10182">MHIVIFGAGALGSYFGTRWEKAGAKVTYLVREGRYQQLREHHMHIQSVKGNDTIQEPQITTDPQQISHADILVIALKGYHLEQSQVLNLV</sequence>
<dbReference type="OrthoDB" id="9793586at2"/>